<evidence type="ECO:0000313" key="2">
    <source>
        <dbReference type="Proteomes" id="UP000545329"/>
    </source>
</evidence>
<protein>
    <submittedName>
        <fullName evidence="1">RNF31 ligase</fullName>
    </submittedName>
</protein>
<dbReference type="AlphaFoldDB" id="A0A7L2XPN8"/>
<dbReference type="EMBL" id="VZTN01016551">
    <property type="protein sequence ID" value="NXS82807.1"/>
    <property type="molecule type" value="Genomic_DNA"/>
</dbReference>
<feature type="non-terminal residue" evidence="1">
    <location>
        <position position="74"/>
    </location>
</feature>
<feature type="non-terminal residue" evidence="1">
    <location>
        <position position="1"/>
    </location>
</feature>
<gene>
    <name evidence="1" type="primary">Rnf31_0</name>
    <name evidence="1" type="ORF">ERPZAN_R15373</name>
</gene>
<evidence type="ECO:0000313" key="1">
    <source>
        <dbReference type="EMBL" id="NXS82807.1"/>
    </source>
</evidence>
<dbReference type="GO" id="GO:0016874">
    <property type="term" value="F:ligase activity"/>
    <property type="evidence" value="ECO:0007669"/>
    <property type="project" value="UniProtKB-KW"/>
</dbReference>
<keyword evidence="2" id="KW-1185">Reference proteome</keyword>
<dbReference type="Proteomes" id="UP000545329">
    <property type="component" value="Unassembled WGS sequence"/>
</dbReference>
<dbReference type="Gene3D" id="1.20.58.2190">
    <property type="match status" value="1"/>
</dbReference>
<organism evidence="1 2">
    <name type="scientific">Erpornis zantholeuca</name>
    <dbReference type="NCBI Taxonomy" id="1112836"/>
    <lineage>
        <taxon>Eukaryota</taxon>
        <taxon>Metazoa</taxon>
        <taxon>Chordata</taxon>
        <taxon>Craniata</taxon>
        <taxon>Vertebrata</taxon>
        <taxon>Euteleostomi</taxon>
        <taxon>Archelosauria</taxon>
        <taxon>Archosauria</taxon>
        <taxon>Dinosauria</taxon>
        <taxon>Saurischia</taxon>
        <taxon>Theropoda</taxon>
        <taxon>Coelurosauria</taxon>
        <taxon>Aves</taxon>
        <taxon>Neognathae</taxon>
        <taxon>Neoaves</taxon>
        <taxon>Telluraves</taxon>
        <taxon>Australaves</taxon>
        <taxon>Passeriformes</taxon>
        <taxon>Sylvioidea</taxon>
        <taxon>Timaliidae</taxon>
        <taxon>Erpornis</taxon>
    </lineage>
</organism>
<comment type="caution">
    <text evidence="1">The sequence shown here is derived from an EMBL/GenBank/DDBJ whole genome shotgun (WGS) entry which is preliminary data.</text>
</comment>
<name>A0A7L2XPN8_9PASS</name>
<proteinExistence type="predicted"/>
<reference evidence="1 2" key="1">
    <citation type="submission" date="2019-09" db="EMBL/GenBank/DDBJ databases">
        <title>Bird 10,000 Genomes (B10K) Project - Family phase.</title>
        <authorList>
            <person name="Zhang G."/>
        </authorList>
    </citation>
    <scope>NUCLEOTIDE SEQUENCE [LARGE SCALE GENOMIC DNA]</scope>
    <source>
        <strain evidence="1">B10K-DU-002-58</strain>
        <tissue evidence="1">Muscle</tissue>
    </source>
</reference>
<dbReference type="OrthoDB" id="9978677at2759"/>
<keyword evidence="1" id="KW-0436">Ligase</keyword>
<sequence>GGREVLKLLGYTEESGEGLSFPPPPGGPDPALVACVTADVIILRGELDLLLANQHPNPEFFTEILLGGDEVRLV</sequence>
<accession>A0A7L2XPN8</accession>